<sequence>MSQRHHANRISVPGSQSYAARRPILVTPKRKPERVVVLYNESGENVTPKPLNPDIFAGRERQISVHEFSERADISRMSENSAMYLSKSQSTVKFKHDLDKQGAAISVQYKGSLQSSASDAYLDIFVADEDGRTDDASIGTTGGAKALFKMKKTPTSISLILSETSTFFLLDLTSCTELKDTDEGTLVEQDNERYEYLTVGKGKHRKIVQAEVQTMPMVLKTRNTSYEKTKTQVGSAFVSVYDMYDTFQVAKEDSEAEEDESADEIEDGNVKLDDSGSVESFKLSLDEKCMSKLMKNAKFLEACIVMERLLANNCYNEQQKVFIGLSDPDPFRENIQYKYRLKLLWTFANTDTTGRSVNSCDWNPQNRDILAVGYGKFYFHDNITGLVLIWNIKNPVQPERKYVFPKPVTALQFSRGTPVLLAVGFYNGSVKVLNISSRETMIIGENVPTFEPCWNIIWQYGRNERKNEELVTVTFDDGRICAYSVQRKLEMSQLMRVGKADGKLKGYDAMKKCTNLTIPVSRYSSALIVRLHPLDPSIYFVGTNEGTIHKCSLNYLSQHLDVFLAHEGSVHELKFSPFFKQIFATCGDDWHTRIWAEGIPEPVLTISGMQSVQGLDWSPTHSTILVVIRAQNIEVWDVQRKVYGAQSITPSPTGTRNTVVQFTESGRCLIVGDTDGDVHVFSLEDMPFIPFFQENLLSDSLARVLVTNPQVLANIRKLRRASKEHRMT</sequence>
<protein>
    <recommendedName>
        <fullName evidence="10">Dynein axonemal intermediate chain 4</fullName>
    </recommendedName>
    <alternativeName>
        <fullName evidence="11">WD repeat-containing protein 78</fullName>
    </alternativeName>
</protein>
<dbReference type="InterPro" id="IPR036322">
    <property type="entry name" value="WD40_repeat_dom_sf"/>
</dbReference>
<dbReference type="PROSITE" id="PS50082">
    <property type="entry name" value="WD_REPEATS_2"/>
    <property type="match status" value="1"/>
</dbReference>
<evidence type="ECO:0000256" key="6">
    <source>
        <dbReference type="ARBA" id="ARBA00023069"/>
    </source>
</evidence>
<dbReference type="GO" id="GO:0003341">
    <property type="term" value="P:cilium movement"/>
    <property type="evidence" value="ECO:0007669"/>
    <property type="project" value="TreeGrafter"/>
</dbReference>
<keyword evidence="7" id="KW-0206">Cytoskeleton</keyword>
<keyword evidence="8" id="KW-0966">Cell projection</keyword>
<dbReference type="PANTHER" id="PTHR12442">
    <property type="entry name" value="DYNEIN INTERMEDIATE CHAIN"/>
    <property type="match status" value="1"/>
</dbReference>
<dbReference type="InterPro" id="IPR001680">
    <property type="entry name" value="WD40_rpt"/>
</dbReference>
<keyword evidence="3 12" id="KW-0853">WD repeat</keyword>
<dbReference type="InterPro" id="IPR050687">
    <property type="entry name" value="Dynein_IC"/>
</dbReference>
<dbReference type="GO" id="GO:0045503">
    <property type="term" value="F:dynein light chain binding"/>
    <property type="evidence" value="ECO:0007669"/>
    <property type="project" value="TreeGrafter"/>
</dbReference>
<dbReference type="PANTHER" id="PTHR12442:SF12">
    <property type="entry name" value="DYNEIN AXONEMAL INTERMEDIATE CHAIN 4"/>
    <property type="match status" value="1"/>
</dbReference>
<evidence type="ECO:0000256" key="12">
    <source>
        <dbReference type="PROSITE-ProRule" id="PRU00221"/>
    </source>
</evidence>
<proteinExistence type="predicted"/>
<evidence type="ECO:0000256" key="8">
    <source>
        <dbReference type="ARBA" id="ARBA00023273"/>
    </source>
</evidence>
<dbReference type="GO" id="GO:0045504">
    <property type="term" value="F:dynein heavy chain binding"/>
    <property type="evidence" value="ECO:0007669"/>
    <property type="project" value="TreeGrafter"/>
</dbReference>
<dbReference type="Gene3D" id="2.130.10.10">
    <property type="entry name" value="YVTN repeat-like/Quinoprotein amine dehydrogenase"/>
    <property type="match status" value="1"/>
</dbReference>
<comment type="subcellular location">
    <subcellularLocation>
        <location evidence="1">Cytoplasm</location>
        <location evidence="1">Cytoskeleton</location>
        <location evidence="1">Flagellum axoneme</location>
    </subcellularLocation>
    <subcellularLocation>
        <location evidence="9">Dynein axonemal particle</location>
    </subcellularLocation>
</comment>
<keyword evidence="2" id="KW-0963">Cytoplasm</keyword>
<evidence type="ECO:0000256" key="11">
    <source>
        <dbReference type="ARBA" id="ARBA00041557"/>
    </source>
</evidence>
<dbReference type="GO" id="GO:0120293">
    <property type="term" value="C:dynein axonemal particle"/>
    <property type="evidence" value="ECO:0007669"/>
    <property type="project" value="UniProtKB-SubCell"/>
</dbReference>
<evidence type="ECO:0000256" key="7">
    <source>
        <dbReference type="ARBA" id="ARBA00023212"/>
    </source>
</evidence>
<gene>
    <name evidence="13" type="ORF">PSYICH_LOCUS14384</name>
</gene>
<dbReference type="OrthoDB" id="10259804at2759"/>
<evidence type="ECO:0000256" key="5">
    <source>
        <dbReference type="ARBA" id="ARBA00022846"/>
    </source>
</evidence>
<accession>A0A9P0GLH4</accession>
<evidence type="ECO:0000256" key="3">
    <source>
        <dbReference type="ARBA" id="ARBA00022574"/>
    </source>
</evidence>
<dbReference type="InterPro" id="IPR015943">
    <property type="entry name" value="WD40/YVTN_repeat-like_dom_sf"/>
</dbReference>
<reference evidence="13" key="1">
    <citation type="submission" date="2022-01" db="EMBL/GenBank/DDBJ databases">
        <authorList>
            <person name="King R."/>
        </authorList>
    </citation>
    <scope>NUCLEOTIDE SEQUENCE</scope>
</reference>
<evidence type="ECO:0000256" key="10">
    <source>
        <dbReference type="ARBA" id="ARBA00040002"/>
    </source>
</evidence>
<dbReference type="SMART" id="SM00320">
    <property type="entry name" value="WD40"/>
    <property type="match status" value="5"/>
</dbReference>
<dbReference type="Pfam" id="PF00400">
    <property type="entry name" value="WD40"/>
    <property type="match status" value="1"/>
</dbReference>
<evidence type="ECO:0000313" key="14">
    <source>
        <dbReference type="Proteomes" id="UP001153636"/>
    </source>
</evidence>
<evidence type="ECO:0000256" key="1">
    <source>
        <dbReference type="ARBA" id="ARBA00004611"/>
    </source>
</evidence>
<keyword evidence="14" id="KW-1185">Reference proteome</keyword>
<dbReference type="SUPFAM" id="SSF50978">
    <property type="entry name" value="WD40 repeat-like"/>
    <property type="match status" value="1"/>
</dbReference>
<keyword evidence="4" id="KW-0677">Repeat</keyword>
<dbReference type="GO" id="GO:0005858">
    <property type="term" value="C:axonemal dynein complex"/>
    <property type="evidence" value="ECO:0007669"/>
    <property type="project" value="TreeGrafter"/>
</dbReference>
<feature type="repeat" description="WD" evidence="12">
    <location>
        <begin position="563"/>
        <end position="595"/>
    </location>
</feature>
<evidence type="ECO:0000256" key="2">
    <source>
        <dbReference type="ARBA" id="ARBA00022490"/>
    </source>
</evidence>
<evidence type="ECO:0000256" key="9">
    <source>
        <dbReference type="ARBA" id="ARBA00024190"/>
    </source>
</evidence>
<dbReference type="Proteomes" id="UP001153636">
    <property type="component" value="Chromosome 8"/>
</dbReference>
<evidence type="ECO:0000313" key="13">
    <source>
        <dbReference type="EMBL" id="CAH1114081.1"/>
    </source>
</evidence>
<name>A0A9P0GLH4_9CUCU</name>
<dbReference type="EMBL" id="OV651820">
    <property type="protein sequence ID" value="CAH1114081.1"/>
    <property type="molecule type" value="Genomic_DNA"/>
</dbReference>
<organism evidence="13 14">
    <name type="scientific">Psylliodes chrysocephalus</name>
    <dbReference type="NCBI Taxonomy" id="3402493"/>
    <lineage>
        <taxon>Eukaryota</taxon>
        <taxon>Metazoa</taxon>
        <taxon>Ecdysozoa</taxon>
        <taxon>Arthropoda</taxon>
        <taxon>Hexapoda</taxon>
        <taxon>Insecta</taxon>
        <taxon>Pterygota</taxon>
        <taxon>Neoptera</taxon>
        <taxon>Endopterygota</taxon>
        <taxon>Coleoptera</taxon>
        <taxon>Polyphaga</taxon>
        <taxon>Cucujiformia</taxon>
        <taxon>Chrysomeloidea</taxon>
        <taxon>Chrysomelidae</taxon>
        <taxon>Galerucinae</taxon>
        <taxon>Alticini</taxon>
        <taxon>Psylliodes</taxon>
    </lineage>
</organism>
<dbReference type="AlphaFoldDB" id="A0A9P0GLH4"/>
<keyword evidence="5" id="KW-0282">Flagellum</keyword>
<keyword evidence="6" id="KW-0969">Cilium</keyword>
<evidence type="ECO:0000256" key="4">
    <source>
        <dbReference type="ARBA" id="ARBA00022737"/>
    </source>
</evidence>